<accession>A0ABU0II63</accession>
<feature type="transmembrane region" description="Helical" evidence="2">
    <location>
        <begin position="79"/>
        <end position="104"/>
    </location>
</feature>
<name>A0ABU0II63_9HYPH</name>
<feature type="region of interest" description="Disordered" evidence="1">
    <location>
        <begin position="127"/>
        <end position="175"/>
    </location>
</feature>
<evidence type="ECO:0000256" key="2">
    <source>
        <dbReference type="SAM" id="Phobius"/>
    </source>
</evidence>
<dbReference type="EMBL" id="JAUSWH010000020">
    <property type="protein sequence ID" value="MDQ0457952.1"/>
    <property type="molecule type" value="Genomic_DNA"/>
</dbReference>
<dbReference type="InterPro" id="IPR007313">
    <property type="entry name" value="FxsA"/>
</dbReference>
<dbReference type="PANTHER" id="PTHR35335">
    <property type="entry name" value="UPF0716 PROTEIN FXSA"/>
    <property type="match status" value="1"/>
</dbReference>
<keyword evidence="2" id="KW-1133">Transmembrane helix</keyword>
<dbReference type="Pfam" id="PF04186">
    <property type="entry name" value="FxsA"/>
    <property type="match status" value="1"/>
</dbReference>
<evidence type="ECO:0000313" key="3">
    <source>
        <dbReference type="EMBL" id="MDQ0457952.1"/>
    </source>
</evidence>
<gene>
    <name evidence="3" type="ORF">QO005_004310</name>
</gene>
<feature type="transmembrane region" description="Helical" evidence="2">
    <location>
        <begin position="26"/>
        <end position="46"/>
    </location>
</feature>
<keyword evidence="2" id="KW-0472">Membrane</keyword>
<dbReference type="NCBIfam" id="NF008528">
    <property type="entry name" value="PRK11463.1-2"/>
    <property type="match status" value="1"/>
</dbReference>
<sequence length="175" mass="19051">MRLPAVFLLFLPLAEIAGFVLVGQWLGLLPTLALVIGSTVLGFSVLKHHGVSLAQKLKRNRAQSPEDTARAALDGTAQVFGGLLLIFPGFITDLIGLMLLIPFVRSWLWDRLKPRIVTMRSGSGFRYGGEAGPQGRDHPSRSPDGPGPVIDLDSSDYTRKEGNSSSPWIRRPPEP</sequence>
<dbReference type="Proteomes" id="UP001235269">
    <property type="component" value="Unassembled WGS sequence"/>
</dbReference>
<evidence type="ECO:0000313" key="4">
    <source>
        <dbReference type="Proteomes" id="UP001235269"/>
    </source>
</evidence>
<keyword evidence="2" id="KW-0812">Transmembrane</keyword>
<proteinExistence type="predicted"/>
<keyword evidence="4" id="KW-1185">Reference proteome</keyword>
<organism evidence="3 4">
    <name type="scientific">Rhizobium paknamense</name>
    <dbReference type="NCBI Taxonomy" id="1206817"/>
    <lineage>
        <taxon>Bacteria</taxon>
        <taxon>Pseudomonadati</taxon>
        <taxon>Pseudomonadota</taxon>
        <taxon>Alphaproteobacteria</taxon>
        <taxon>Hyphomicrobiales</taxon>
        <taxon>Rhizobiaceae</taxon>
        <taxon>Rhizobium/Agrobacterium group</taxon>
        <taxon>Rhizobium</taxon>
    </lineage>
</organism>
<protein>
    <submittedName>
        <fullName evidence="3">UPF0716 protein FxsA</fullName>
    </submittedName>
</protein>
<dbReference type="RefSeq" id="WP_307160052.1">
    <property type="nucleotide sequence ID" value="NZ_JAUSWH010000020.1"/>
</dbReference>
<comment type="caution">
    <text evidence="3">The sequence shown here is derived from an EMBL/GenBank/DDBJ whole genome shotgun (WGS) entry which is preliminary data.</text>
</comment>
<reference evidence="3 4" key="1">
    <citation type="submission" date="2023-07" db="EMBL/GenBank/DDBJ databases">
        <title>Genomic Encyclopedia of Type Strains, Phase IV (KMG-IV): sequencing the most valuable type-strain genomes for metagenomic binning, comparative biology and taxonomic classification.</title>
        <authorList>
            <person name="Goeker M."/>
        </authorList>
    </citation>
    <scope>NUCLEOTIDE SEQUENCE [LARGE SCALE GENOMIC DNA]</scope>
    <source>
        <strain evidence="3 4">DSM 100301</strain>
    </source>
</reference>
<evidence type="ECO:0000256" key="1">
    <source>
        <dbReference type="SAM" id="MobiDB-lite"/>
    </source>
</evidence>
<dbReference type="PANTHER" id="PTHR35335:SF1">
    <property type="entry name" value="UPF0716 PROTEIN FXSA"/>
    <property type="match status" value="1"/>
</dbReference>